<sequence>MKEESKKIAKRKLCSGRFLRQFTGSQVSQTKRRQAFKPSAAFSFITDKQSDRQPLSTLVREVVTQHWQFGQRLLFVSSTAGRDIERIRKKKKSKRGREKKWAPKKSP</sequence>
<name>A0A164MEA0_9CRUS</name>
<accession>A0A164MEA0</accession>
<evidence type="ECO:0000313" key="3">
    <source>
        <dbReference type="Proteomes" id="UP000076858"/>
    </source>
</evidence>
<feature type="region of interest" description="Disordered" evidence="1">
    <location>
        <begin position="85"/>
        <end position="107"/>
    </location>
</feature>
<feature type="compositionally biased region" description="Basic residues" evidence="1">
    <location>
        <begin position="87"/>
        <end position="107"/>
    </location>
</feature>
<organism evidence="2 3">
    <name type="scientific">Daphnia magna</name>
    <dbReference type="NCBI Taxonomy" id="35525"/>
    <lineage>
        <taxon>Eukaryota</taxon>
        <taxon>Metazoa</taxon>
        <taxon>Ecdysozoa</taxon>
        <taxon>Arthropoda</taxon>
        <taxon>Crustacea</taxon>
        <taxon>Branchiopoda</taxon>
        <taxon>Diplostraca</taxon>
        <taxon>Cladocera</taxon>
        <taxon>Anomopoda</taxon>
        <taxon>Daphniidae</taxon>
        <taxon>Daphnia</taxon>
    </lineage>
</organism>
<dbReference type="AlphaFoldDB" id="A0A164MEA0"/>
<comment type="caution">
    <text evidence="2">The sequence shown here is derived from an EMBL/GenBank/DDBJ whole genome shotgun (WGS) entry which is preliminary data.</text>
</comment>
<dbReference type="Proteomes" id="UP000076858">
    <property type="component" value="Unassembled WGS sequence"/>
</dbReference>
<reference evidence="2 3" key="1">
    <citation type="submission" date="2016-03" db="EMBL/GenBank/DDBJ databases">
        <title>EvidentialGene: Evidence-directed Construction of Genes on Genomes.</title>
        <authorList>
            <person name="Gilbert D.G."/>
            <person name="Choi J.-H."/>
            <person name="Mockaitis K."/>
            <person name="Colbourne J."/>
            <person name="Pfrender M."/>
        </authorList>
    </citation>
    <scope>NUCLEOTIDE SEQUENCE [LARGE SCALE GENOMIC DNA]</scope>
    <source>
        <strain evidence="2 3">Xinb3</strain>
        <tissue evidence="2">Complete organism</tissue>
    </source>
</reference>
<gene>
    <name evidence="2" type="ORF">APZ42_031932</name>
</gene>
<proteinExistence type="predicted"/>
<dbReference type="EMBL" id="LRGB01003024">
    <property type="protein sequence ID" value="KZS04983.1"/>
    <property type="molecule type" value="Genomic_DNA"/>
</dbReference>
<evidence type="ECO:0000256" key="1">
    <source>
        <dbReference type="SAM" id="MobiDB-lite"/>
    </source>
</evidence>
<protein>
    <submittedName>
        <fullName evidence="2">Uncharacterized protein</fullName>
    </submittedName>
</protein>
<keyword evidence="3" id="KW-1185">Reference proteome</keyword>
<evidence type="ECO:0000313" key="2">
    <source>
        <dbReference type="EMBL" id="KZS04983.1"/>
    </source>
</evidence>